<dbReference type="SUPFAM" id="SSF56059">
    <property type="entry name" value="Glutathione synthetase ATP-binding domain-like"/>
    <property type="match status" value="1"/>
</dbReference>
<dbReference type="Proteomes" id="UP001569200">
    <property type="component" value="Unassembled WGS sequence"/>
</dbReference>
<dbReference type="InterPro" id="IPR011761">
    <property type="entry name" value="ATP-grasp"/>
</dbReference>
<organism evidence="3 4">
    <name type="scientific">Vibrio splendidus</name>
    <dbReference type="NCBI Taxonomy" id="29497"/>
    <lineage>
        <taxon>Bacteria</taxon>
        <taxon>Pseudomonadati</taxon>
        <taxon>Pseudomonadota</taxon>
        <taxon>Gammaproteobacteria</taxon>
        <taxon>Vibrionales</taxon>
        <taxon>Vibrionaceae</taxon>
        <taxon>Vibrio</taxon>
    </lineage>
</organism>
<evidence type="ECO:0000256" key="1">
    <source>
        <dbReference type="PROSITE-ProRule" id="PRU00409"/>
    </source>
</evidence>
<sequence>MKKILVTSADRLDMILSAASCYDIQVDVLDHRDSSKQALKTLDALNIPATHYTYECDPEAYSVQLADRIKSGIYDLVVSTSGYDDRVLAEALIFDQHREHGVPLFGHPTPVVWICNNKSYTKAFCKTLGVNATQSFPMNTNNIPLDLPYPLVIKKESLWSGKGIEVVKSRTEHTNCSIEPPYFCEPFVDAMEVSVNAFSHNGQHYILPITFKGKTSTDLCHPLEKLRICYIEDTPSSTAIKEASDTIISALNGSGWYDLEFLVTKDRAMLMEINCRYSGLTKLNHLSTGINPYDITFEAALKNVKAASTTFVSGKNIVIEVPFTEKINSYNMQQDEVTIEVHYSTTMKNSLGRVTIAAQSFEVISAYLSQLLCPDDYKKFYADLVAYNEELLDD</sequence>
<evidence type="ECO:0000313" key="4">
    <source>
        <dbReference type="Proteomes" id="UP001569200"/>
    </source>
</evidence>
<keyword evidence="1" id="KW-0067">ATP-binding</keyword>
<comment type="caution">
    <text evidence="3">The sequence shown here is derived from an EMBL/GenBank/DDBJ whole genome shotgun (WGS) entry which is preliminary data.</text>
</comment>
<gene>
    <name evidence="3" type="ORF">ACED33_04105</name>
</gene>
<proteinExistence type="predicted"/>
<dbReference type="PROSITE" id="PS50975">
    <property type="entry name" value="ATP_GRASP"/>
    <property type="match status" value="1"/>
</dbReference>
<dbReference type="RefSeq" id="WP_371690569.1">
    <property type="nucleotide sequence ID" value="NZ_JBGONW010000003.1"/>
</dbReference>
<dbReference type="Gene3D" id="3.30.470.20">
    <property type="entry name" value="ATP-grasp fold, B domain"/>
    <property type="match status" value="1"/>
</dbReference>
<reference evidence="3 4" key="1">
    <citation type="submission" date="2024-06" db="EMBL/GenBank/DDBJ databases">
        <authorList>
            <person name="Steensen K."/>
            <person name="Seneca J."/>
            <person name="Bartlau N."/>
            <person name="Yu A.X."/>
            <person name="Polz M.F."/>
        </authorList>
    </citation>
    <scope>NUCLEOTIDE SEQUENCE [LARGE SCALE GENOMIC DNA]</scope>
    <source>
        <strain evidence="3 4">1F145</strain>
    </source>
</reference>
<evidence type="ECO:0000259" key="2">
    <source>
        <dbReference type="PROSITE" id="PS50975"/>
    </source>
</evidence>
<dbReference type="EMBL" id="JBGOOW010000002">
    <property type="protein sequence ID" value="MEZ8179849.1"/>
    <property type="molecule type" value="Genomic_DNA"/>
</dbReference>
<feature type="domain" description="ATP-grasp" evidence="2">
    <location>
        <begin position="122"/>
        <end position="301"/>
    </location>
</feature>
<protein>
    <recommendedName>
        <fullName evidence="2">ATP-grasp domain-containing protein</fullName>
    </recommendedName>
</protein>
<keyword evidence="4" id="KW-1185">Reference proteome</keyword>
<keyword evidence="1" id="KW-0547">Nucleotide-binding</keyword>
<accession>A0ABV4LN15</accession>
<name>A0ABV4LN15_VIBSP</name>
<evidence type="ECO:0000313" key="3">
    <source>
        <dbReference type="EMBL" id="MEZ8179849.1"/>
    </source>
</evidence>